<feature type="transmembrane region" description="Helical" evidence="5">
    <location>
        <begin position="448"/>
        <end position="471"/>
    </location>
</feature>
<feature type="transmembrane region" description="Helical" evidence="5">
    <location>
        <begin position="148"/>
        <end position="173"/>
    </location>
</feature>
<dbReference type="GO" id="GO:0022857">
    <property type="term" value="F:transmembrane transporter activity"/>
    <property type="evidence" value="ECO:0007669"/>
    <property type="project" value="InterPro"/>
</dbReference>
<feature type="transmembrane region" description="Helical" evidence="5">
    <location>
        <begin position="88"/>
        <end position="107"/>
    </location>
</feature>
<feature type="transmembrane region" description="Helical" evidence="5">
    <location>
        <begin position="119"/>
        <end position="136"/>
    </location>
</feature>
<evidence type="ECO:0000313" key="6">
    <source>
        <dbReference type="Proteomes" id="UP000095281"/>
    </source>
</evidence>
<protein>
    <submittedName>
        <fullName evidence="7">MFS domain-containing protein</fullName>
    </submittedName>
</protein>
<feature type="transmembrane region" description="Helical" evidence="5">
    <location>
        <begin position="337"/>
        <end position="357"/>
    </location>
</feature>
<dbReference type="PANTHER" id="PTHR23507:SF1">
    <property type="entry name" value="FI18259P1-RELATED"/>
    <property type="match status" value="1"/>
</dbReference>
<evidence type="ECO:0000313" key="7">
    <source>
        <dbReference type="WBParaSite" id="MhA1_Contig194.frz3.fgene1"/>
    </source>
</evidence>
<keyword evidence="4 5" id="KW-0472">Membrane</keyword>
<dbReference type="Proteomes" id="UP000095281">
    <property type="component" value="Unplaced"/>
</dbReference>
<keyword evidence="3 5" id="KW-1133">Transmembrane helix</keyword>
<sequence>MPENDNNNQPNYSSLPPATIIQTEKRRLIIFEPSMLLFMFTSYAKFPVFQSLLFEKACLSSGRFDEITCQNISATHADLELQKTANHLLIASTLCLFLPSIPSALFLGTMFDSWSSRKTLFIPLIGLLFADFNYILQSICLDCSPYLLLFSDLIFGFTGGFTSIIGLLFAYSVRVTPTTFRPTRMALLEGSMGLGGMFGYFLSGQLRQRIGYSLFFLLLTILHLIVFIQIIFFCKELINKNNNAIITNSNSSVNLNQNSENNENGMETASTNFCILCRKRFLDILQIFKAERDVNKQKYLNIVLVALLVEFISYSGLMDILFSFLRFQLRWTDKEYGWFNGIDTGSASFCIIFIYPLLQKRIGISNLRLAFFGLLFKIGSVVILAFTTSSLIAFLSIFFSIFGRFVPTGLRAIASACKIFSLMSLLQSLGFLIASPFFNGIYPFTLHFFPGTMLLIVAALLTVPGGLLIYLDVKNKNLIELQ</sequence>
<dbReference type="SUPFAM" id="SSF103473">
    <property type="entry name" value="MFS general substrate transporter"/>
    <property type="match status" value="1"/>
</dbReference>
<evidence type="ECO:0000256" key="3">
    <source>
        <dbReference type="ARBA" id="ARBA00022989"/>
    </source>
</evidence>
<dbReference type="AlphaFoldDB" id="A0A1I8BCL9"/>
<evidence type="ECO:0000256" key="2">
    <source>
        <dbReference type="ARBA" id="ARBA00022692"/>
    </source>
</evidence>
<evidence type="ECO:0000256" key="5">
    <source>
        <dbReference type="SAM" id="Phobius"/>
    </source>
</evidence>
<reference evidence="7" key="1">
    <citation type="submission" date="2016-11" db="UniProtKB">
        <authorList>
            <consortium name="WormBaseParasite"/>
        </authorList>
    </citation>
    <scope>IDENTIFICATION</scope>
</reference>
<dbReference type="OMA" id="GMEIPLF"/>
<name>A0A1I8BCL9_MELHA</name>
<feature type="transmembrane region" description="Helical" evidence="5">
    <location>
        <begin position="299"/>
        <end position="325"/>
    </location>
</feature>
<evidence type="ECO:0000256" key="4">
    <source>
        <dbReference type="ARBA" id="ARBA00023136"/>
    </source>
</evidence>
<dbReference type="InterPro" id="IPR011701">
    <property type="entry name" value="MFS"/>
</dbReference>
<dbReference type="PANTHER" id="PTHR23507">
    <property type="entry name" value="ZGC:174356"/>
    <property type="match status" value="1"/>
</dbReference>
<comment type="subcellular location">
    <subcellularLocation>
        <location evidence="1">Membrane</location>
        <topology evidence="1">Multi-pass membrane protein</topology>
    </subcellularLocation>
</comment>
<dbReference type="InterPro" id="IPR036259">
    <property type="entry name" value="MFS_trans_sf"/>
</dbReference>
<feature type="transmembrane region" description="Helical" evidence="5">
    <location>
        <begin position="422"/>
        <end position="442"/>
    </location>
</feature>
<accession>A0A1I8BCL9</accession>
<feature type="transmembrane region" description="Helical" evidence="5">
    <location>
        <begin position="185"/>
        <end position="202"/>
    </location>
</feature>
<organism evidence="6 7">
    <name type="scientific">Meloidogyne hapla</name>
    <name type="common">Root-knot nematode worm</name>
    <dbReference type="NCBI Taxonomy" id="6305"/>
    <lineage>
        <taxon>Eukaryota</taxon>
        <taxon>Metazoa</taxon>
        <taxon>Ecdysozoa</taxon>
        <taxon>Nematoda</taxon>
        <taxon>Chromadorea</taxon>
        <taxon>Rhabditida</taxon>
        <taxon>Tylenchina</taxon>
        <taxon>Tylenchomorpha</taxon>
        <taxon>Tylenchoidea</taxon>
        <taxon>Meloidogynidae</taxon>
        <taxon>Meloidogyninae</taxon>
        <taxon>Meloidogyne</taxon>
    </lineage>
</organism>
<dbReference type="Gene3D" id="1.20.1250.20">
    <property type="entry name" value="MFS general substrate transporter like domains"/>
    <property type="match status" value="1"/>
</dbReference>
<dbReference type="WBParaSite" id="MhA1_Contig194.frz3.fgene1">
    <property type="protein sequence ID" value="MhA1_Contig194.frz3.fgene1"/>
    <property type="gene ID" value="MhA1_Contig194.frz3.fgene1"/>
</dbReference>
<keyword evidence="6" id="KW-1185">Reference proteome</keyword>
<evidence type="ECO:0000256" key="1">
    <source>
        <dbReference type="ARBA" id="ARBA00004141"/>
    </source>
</evidence>
<dbReference type="GO" id="GO:0016020">
    <property type="term" value="C:membrane"/>
    <property type="evidence" value="ECO:0007669"/>
    <property type="project" value="UniProtKB-SubCell"/>
</dbReference>
<proteinExistence type="predicted"/>
<keyword evidence="2 5" id="KW-0812">Transmembrane</keyword>
<feature type="transmembrane region" description="Helical" evidence="5">
    <location>
        <begin position="214"/>
        <end position="234"/>
    </location>
</feature>
<dbReference type="Pfam" id="PF07690">
    <property type="entry name" value="MFS_1"/>
    <property type="match status" value="1"/>
</dbReference>